<sequence length="352" mass="38518">MASMHLETRDAPLRSRVKRLVVPDVLRGVAIVAMLIAHAVPMIPDVPRALAFVMGNINALASPLFALVMGMAAQIVWNRKGGVGRTILQQSLRGVALIALGVWMMTWGSWVAVVLQYLGLLLLVGAPLLLLGTRALIIVTAVIAVASQPVLEWARGAAWIYSQPTPVIEVANWVALGPSYRLVNLLPFFLLGAILLRHGIRCDRVLWTMAIVAPIAYLASMVGGRFLVADVKSGDYLDTLRDVGLVFATYVVVVLIAEMRLKGAARIRDAVFAPLSAWGQVALSLYLLHVGIIAWWAHALNGRPEQNSPLGWLSVVVLPLIVGWLWWRFVGPGPVEWVLGWVTGRPKRRRSR</sequence>
<name>A0ABU0PB51_9MICO</name>
<keyword evidence="4" id="KW-1185">Reference proteome</keyword>
<dbReference type="Pfam" id="PF01757">
    <property type="entry name" value="Acyl_transf_3"/>
    <property type="match status" value="1"/>
</dbReference>
<feature type="transmembrane region" description="Helical" evidence="1">
    <location>
        <begin position="309"/>
        <end position="327"/>
    </location>
</feature>
<keyword evidence="1" id="KW-1133">Transmembrane helix</keyword>
<feature type="domain" description="Acyltransferase 3" evidence="2">
    <location>
        <begin position="24"/>
        <end position="325"/>
    </location>
</feature>
<evidence type="ECO:0000313" key="3">
    <source>
        <dbReference type="EMBL" id="MDQ0644565.1"/>
    </source>
</evidence>
<dbReference type="InterPro" id="IPR002656">
    <property type="entry name" value="Acyl_transf_3_dom"/>
</dbReference>
<feature type="transmembrane region" description="Helical" evidence="1">
    <location>
        <begin position="21"/>
        <end position="43"/>
    </location>
</feature>
<feature type="transmembrane region" description="Helical" evidence="1">
    <location>
        <begin position="240"/>
        <end position="257"/>
    </location>
</feature>
<keyword evidence="1" id="KW-0472">Membrane</keyword>
<feature type="transmembrane region" description="Helical" evidence="1">
    <location>
        <begin position="49"/>
        <end position="73"/>
    </location>
</feature>
<feature type="transmembrane region" description="Helical" evidence="1">
    <location>
        <begin position="94"/>
        <end position="118"/>
    </location>
</feature>
<proteinExistence type="predicted"/>
<comment type="caution">
    <text evidence="3">The sequence shown here is derived from an EMBL/GenBank/DDBJ whole genome shotgun (WGS) entry which is preliminary data.</text>
</comment>
<gene>
    <name evidence="3" type="ORF">QFZ46_002725</name>
</gene>
<evidence type="ECO:0000313" key="4">
    <source>
        <dbReference type="Proteomes" id="UP001239085"/>
    </source>
</evidence>
<reference evidence="3 4" key="1">
    <citation type="submission" date="2023-07" db="EMBL/GenBank/DDBJ databases">
        <title>Comparative genomics of wheat-associated soil bacteria to identify genetic determinants of phenazine resistance.</title>
        <authorList>
            <person name="Mouncey N."/>
        </authorList>
    </citation>
    <scope>NUCLEOTIDE SEQUENCE [LARGE SCALE GENOMIC DNA]</scope>
    <source>
        <strain evidence="3 4">W2I7</strain>
    </source>
</reference>
<dbReference type="EMBL" id="JAUSXK010000001">
    <property type="protein sequence ID" value="MDQ0644565.1"/>
    <property type="molecule type" value="Genomic_DNA"/>
</dbReference>
<keyword evidence="1" id="KW-0812">Transmembrane</keyword>
<dbReference type="Proteomes" id="UP001239085">
    <property type="component" value="Unassembled WGS sequence"/>
</dbReference>
<feature type="transmembrane region" description="Helical" evidence="1">
    <location>
        <begin position="277"/>
        <end position="297"/>
    </location>
</feature>
<evidence type="ECO:0000256" key="1">
    <source>
        <dbReference type="SAM" id="Phobius"/>
    </source>
</evidence>
<accession>A0ABU0PB51</accession>
<feature type="transmembrane region" description="Helical" evidence="1">
    <location>
        <begin position="206"/>
        <end position="228"/>
    </location>
</feature>
<protein>
    <recommendedName>
        <fullName evidence="2">Acyltransferase 3 domain-containing protein</fullName>
    </recommendedName>
</protein>
<evidence type="ECO:0000259" key="2">
    <source>
        <dbReference type="Pfam" id="PF01757"/>
    </source>
</evidence>
<organism evidence="3 4">
    <name type="scientific">Microbacterium murale</name>
    <dbReference type="NCBI Taxonomy" id="1081040"/>
    <lineage>
        <taxon>Bacteria</taxon>
        <taxon>Bacillati</taxon>
        <taxon>Actinomycetota</taxon>
        <taxon>Actinomycetes</taxon>
        <taxon>Micrococcales</taxon>
        <taxon>Microbacteriaceae</taxon>
        <taxon>Microbacterium</taxon>
    </lineage>
</organism>
<feature type="transmembrane region" description="Helical" evidence="1">
    <location>
        <begin position="124"/>
        <end position="146"/>
    </location>
</feature>